<feature type="region of interest" description="Disordered" evidence="1">
    <location>
        <begin position="156"/>
        <end position="196"/>
    </location>
</feature>
<evidence type="ECO:0000313" key="3">
    <source>
        <dbReference type="Proteomes" id="UP001219518"/>
    </source>
</evidence>
<feature type="compositionally biased region" description="Basic residues" evidence="1">
    <location>
        <begin position="364"/>
        <end position="376"/>
    </location>
</feature>
<evidence type="ECO:0000313" key="2">
    <source>
        <dbReference type="EMBL" id="KAK3909734.1"/>
    </source>
</evidence>
<reference evidence="2" key="2">
    <citation type="journal article" date="2023" name="BMC Genomics">
        <title>Pest status, molecular evolution, and epigenetic factors derived from the genome assembly of Frankliniella fusca, a thysanopteran phytovirus vector.</title>
        <authorList>
            <person name="Catto M.A."/>
            <person name="Labadie P.E."/>
            <person name="Jacobson A.L."/>
            <person name="Kennedy G.G."/>
            <person name="Srinivasan R."/>
            <person name="Hunt B.G."/>
        </authorList>
    </citation>
    <scope>NUCLEOTIDE SEQUENCE</scope>
    <source>
        <strain evidence="2">PL_HMW_Pooled</strain>
    </source>
</reference>
<gene>
    <name evidence="2" type="ORF">KUF71_019743</name>
</gene>
<evidence type="ECO:0000256" key="1">
    <source>
        <dbReference type="SAM" id="MobiDB-lite"/>
    </source>
</evidence>
<keyword evidence="3" id="KW-1185">Reference proteome</keyword>
<comment type="caution">
    <text evidence="2">The sequence shown here is derived from an EMBL/GenBank/DDBJ whole genome shotgun (WGS) entry which is preliminary data.</text>
</comment>
<protein>
    <submittedName>
        <fullName evidence="2">Squamosa promoter-binding-like protein 7</fullName>
    </submittedName>
</protein>
<dbReference type="AlphaFoldDB" id="A0AAE1GVH5"/>
<feature type="compositionally biased region" description="Basic and acidic residues" evidence="1">
    <location>
        <begin position="69"/>
        <end position="86"/>
    </location>
</feature>
<dbReference type="Proteomes" id="UP001219518">
    <property type="component" value="Unassembled WGS sequence"/>
</dbReference>
<feature type="compositionally biased region" description="Basic and acidic residues" evidence="1">
    <location>
        <begin position="111"/>
        <end position="127"/>
    </location>
</feature>
<dbReference type="EMBL" id="JAHWGI010000117">
    <property type="protein sequence ID" value="KAK3909734.1"/>
    <property type="molecule type" value="Genomic_DNA"/>
</dbReference>
<reference evidence="2" key="1">
    <citation type="submission" date="2021-07" db="EMBL/GenBank/DDBJ databases">
        <authorList>
            <person name="Catto M.A."/>
            <person name="Jacobson A."/>
            <person name="Kennedy G."/>
            <person name="Labadie P."/>
            <person name="Hunt B.G."/>
            <person name="Srinivasan R."/>
        </authorList>
    </citation>
    <scope>NUCLEOTIDE SEQUENCE</scope>
    <source>
        <strain evidence="2">PL_HMW_Pooled</strain>
        <tissue evidence="2">Head</tissue>
    </source>
</reference>
<name>A0AAE1GVH5_9NEOP</name>
<accession>A0AAE1GVH5</accession>
<proteinExistence type="predicted"/>
<feature type="region of interest" description="Disordered" evidence="1">
    <location>
        <begin position="348"/>
        <end position="429"/>
    </location>
</feature>
<organism evidence="2 3">
    <name type="scientific">Frankliniella fusca</name>
    <dbReference type="NCBI Taxonomy" id="407009"/>
    <lineage>
        <taxon>Eukaryota</taxon>
        <taxon>Metazoa</taxon>
        <taxon>Ecdysozoa</taxon>
        <taxon>Arthropoda</taxon>
        <taxon>Hexapoda</taxon>
        <taxon>Insecta</taxon>
        <taxon>Pterygota</taxon>
        <taxon>Neoptera</taxon>
        <taxon>Paraneoptera</taxon>
        <taxon>Thysanoptera</taxon>
        <taxon>Terebrantia</taxon>
        <taxon>Thripoidea</taxon>
        <taxon>Thripidae</taxon>
        <taxon>Frankliniella</taxon>
    </lineage>
</organism>
<feature type="region of interest" description="Disordered" evidence="1">
    <location>
        <begin position="69"/>
        <end position="127"/>
    </location>
</feature>
<sequence>MGKTKVVVHWVDEAKASIEDLSLINEEDRYVSAPTSVKVGNRYHKAIVRFISSDALKLDDEESKLIKELEEQEEERKRQESSDKRGRSSRHKKGTPTGAASSNQVASAVGERLKPTPDQAAKSKELAEAKKAQELAQIKAQATVDAQVMAYLNPDSDVSRNLFGTNNPNSDDDRESVDANDGTSSDEEQQEYSSTSVTNTCCSHCKDLQIAYKHSPLFVRALERFSNFAGKSEGGIQYLEILPVPDDVPKVELSKGSQVWISVSDKNSIKRDGDGDPAKMTRLTLMYLFGRENLEAEQLTAKGTRKGTKGIRKNVLAAIKTFVNRNKQDQYPEFTDVLLNRVINKKKEQLHRAARSTSKSPKSPQKKTVAKGKRVQKGAQSPLKSPVKSPRKNQSIRSPRKSPRKMPLVPDGVRHHTSSPGKVNKSPAKDMSWTVVTRQPAFDYNNSGSASSRFYPSHSGTPMFSPQPQYPSYRPDYEPSQSTNGDFSCGYNSNGGYGGYISSGAYNSNDGPFYTEIGATTH</sequence>